<dbReference type="InterPro" id="IPR051010">
    <property type="entry name" value="BCAA_transport"/>
</dbReference>
<name>A0A916ULN1_9HYPH</name>
<comment type="caution">
    <text evidence="6">The sequence shown here is derived from an EMBL/GenBank/DDBJ whole genome shotgun (WGS) entry which is preliminary data.</text>
</comment>
<keyword evidence="2 4" id="KW-0732">Signal</keyword>
<dbReference type="GO" id="GO:0006865">
    <property type="term" value="P:amino acid transport"/>
    <property type="evidence" value="ECO:0007669"/>
    <property type="project" value="UniProtKB-KW"/>
</dbReference>
<evidence type="ECO:0000259" key="5">
    <source>
        <dbReference type="Pfam" id="PF13458"/>
    </source>
</evidence>
<dbReference type="PANTHER" id="PTHR30483">
    <property type="entry name" value="LEUCINE-SPECIFIC-BINDING PROTEIN"/>
    <property type="match status" value="1"/>
</dbReference>
<keyword evidence="3" id="KW-0813">Transport</keyword>
<accession>A0A916ULN1</accession>
<feature type="signal peptide" evidence="4">
    <location>
        <begin position="1"/>
        <end position="26"/>
    </location>
</feature>
<dbReference type="SUPFAM" id="SSF53822">
    <property type="entry name" value="Periplasmic binding protein-like I"/>
    <property type="match status" value="1"/>
</dbReference>
<gene>
    <name evidence="6" type="ORF">GCM10010994_38700</name>
</gene>
<evidence type="ECO:0000256" key="2">
    <source>
        <dbReference type="ARBA" id="ARBA00022729"/>
    </source>
</evidence>
<dbReference type="InterPro" id="IPR028082">
    <property type="entry name" value="Peripla_BP_I"/>
</dbReference>
<evidence type="ECO:0000313" key="6">
    <source>
        <dbReference type="EMBL" id="GGC76647.1"/>
    </source>
</evidence>
<proteinExistence type="inferred from homology"/>
<evidence type="ECO:0000313" key="7">
    <source>
        <dbReference type="Proteomes" id="UP000637002"/>
    </source>
</evidence>
<organism evidence="6 7">
    <name type="scientific">Chelatococcus reniformis</name>
    <dbReference type="NCBI Taxonomy" id="1494448"/>
    <lineage>
        <taxon>Bacteria</taxon>
        <taxon>Pseudomonadati</taxon>
        <taxon>Pseudomonadota</taxon>
        <taxon>Alphaproteobacteria</taxon>
        <taxon>Hyphomicrobiales</taxon>
        <taxon>Chelatococcaceae</taxon>
        <taxon>Chelatococcus</taxon>
    </lineage>
</organism>
<dbReference type="Gene3D" id="3.40.50.2300">
    <property type="match status" value="2"/>
</dbReference>
<evidence type="ECO:0000256" key="3">
    <source>
        <dbReference type="ARBA" id="ARBA00022970"/>
    </source>
</evidence>
<dbReference type="EMBL" id="BMGG01000007">
    <property type="protein sequence ID" value="GGC76647.1"/>
    <property type="molecule type" value="Genomic_DNA"/>
</dbReference>
<dbReference type="Pfam" id="PF13458">
    <property type="entry name" value="Peripla_BP_6"/>
    <property type="match status" value="1"/>
</dbReference>
<protein>
    <submittedName>
        <fullName evidence="6">ABC transporter substrate-binding protein</fullName>
    </submittedName>
</protein>
<evidence type="ECO:0000256" key="1">
    <source>
        <dbReference type="ARBA" id="ARBA00010062"/>
    </source>
</evidence>
<keyword evidence="3" id="KW-0029">Amino-acid transport</keyword>
<dbReference type="CDD" id="cd06327">
    <property type="entry name" value="PBP1_SBP-like"/>
    <property type="match status" value="1"/>
</dbReference>
<reference evidence="6" key="2">
    <citation type="submission" date="2020-09" db="EMBL/GenBank/DDBJ databases">
        <authorList>
            <person name="Sun Q."/>
            <person name="Zhou Y."/>
        </authorList>
    </citation>
    <scope>NUCLEOTIDE SEQUENCE</scope>
    <source>
        <strain evidence="6">CGMCC 1.12919</strain>
    </source>
</reference>
<feature type="chain" id="PRO_5036882204" evidence="4">
    <location>
        <begin position="27"/>
        <end position="404"/>
    </location>
</feature>
<comment type="similarity">
    <text evidence="1">Belongs to the leucine-binding protein family.</text>
</comment>
<dbReference type="RefSeq" id="WP_188610821.1">
    <property type="nucleotide sequence ID" value="NZ_BMGG01000007.1"/>
</dbReference>
<sequence>MTYLRTWAVRALVCALTGAGAASVSAAEPFRIGVLDDMTSSLADQQGPGDVVGVKMAVADFGGKVLGRPIEVLAADHQNKPDIGSLIARQWYEKDDVQAIVGLGHSGVALAVQQLTREKNRVQINTAAGSSDLTGKACSPNSVHWVFDSYSFANSTAKAVMKSGHADTWFFITLDYAYGHALERDASNVVKANGGKVIGSVRHPLNSSDMASYLLQAQNAKANVIALANSGGDTINGIKQAKEFGVSTAGQQVVALTAFLTNIHAIGLETAKGTLFADAFYWDQSDEARAFSKRFQAIHGRPPTSLQAGAYGATLHYLKAVEDAGSADPAAVMAKMRAMPINDVMTKNGRIRPDGRVIRDIYIFEVKNPAESKGEWDLLKLKATIPGDEAFRPLNAGDCPLVQN</sequence>
<evidence type="ECO:0000256" key="4">
    <source>
        <dbReference type="SAM" id="SignalP"/>
    </source>
</evidence>
<dbReference type="PANTHER" id="PTHR30483:SF6">
    <property type="entry name" value="PERIPLASMIC BINDING PROTEIN OF ABC TRANSPORTER FOR NATURAL AMINO ACIDS"/>
    <property type="match status" value="1"/>
</dbReference>
<dbReference type="Proteomes" id="UP000637002">
    <property type="component" value="Unassembled WGS sequence"/>
</dbReference>
<dbReference type="InterPro" id="IPR028081">
    <property type="entry name" value="Leu-bd"/>
</dbReference>
<dbReference type="AlphaFoldDB" id="A0A916ULN1"/>
<keyword evidence="7" id="KW-1185">Reference proteome</keyword>
<reference evidence="6" key="1">
    <citation type="journal article" date="2014" name="Int. J. Syst. Evol. Microbiol.">
        <title>Complete genome sequence of Corynebacterium casei LMG S-19264T (=DSM 44701T), isolated from a smear-ripened cheese.</title>
        <authorList>
            <consortium name="US DOE Joint Genome Institute (JGI-PGF)"/>
            <person name="Walter F."/>
            <person name="Albersmeier A."/>
            <person name="Kalinowski J."/>
            <person name="Ruckert C."/>
        </authorList>
    </citation>
    <scope>NUCLEOTIDE SEQUENCE</scope>
    <source>
        <strain evidence="6">CGMCC 1.12919</strain>
    </source>
</reference>
<feature type="domain" description="Leucine-binding protein" evidence="5">
    <location>
        <begin position="30"/>
        <end position="367"/>
    </location>
</feature>